<proteinExistence type="predicted"/>
<feature type="region of interest" description="Disordered" evidence="1">
    <location>
        <begin position="1"/>
        <end position="27"/>
    </location>
</feature>
<dbReference type="EMBL" id="CAJOBI010024770">
    <property type="protein sequence ID" value="CAF4238241.1"/>
    <property type="molecule type" value="Genomic_DNA"/>
</dbReference>
<organism evidence="2 3">
    <name type="scientific">Rotaria magnacalcarata</name>
    <dbReference type="NCBI Taxonomy" id="392030"/>
    <lineage>
        <taxon>Eukaryota</taxon>
        <taxon>Metazoa</taxon>
        <taxon>Spiralia</taxon>
        <taxon>Gnathifera</taxon>
        <taxon>Rotifera</taxon>
        <taxon>Eurotatoria</taxon>
        <taxon>Bdelloidea</taxon>
        <taxon>Philodinida</taxon>
        <taxon>Philodinidae</taxon>
        <taxon>Rotaria</taxon>
    </lineage>
</organism>
<accession>A0A8S2SLL2</accession>
<sequence>MHYHFNNHGEQPGRTLRRPDTIVNDRK</sequence>
<dbReference type="Proteomes" id="UP000676336">
    <property type="component" value="Unassembled WGS sequence"/>
</dbReference>
<comment type="caution">
    <text evidence="2">The sequence shown here is derived from an EMBL/GenBank/DDBJ whole genome shotgun (WGS) entry which is preliminary data.</text>
</comment>
<evidence type="ECO:0000313" key="2">
    <source>
        <dbReference type="EMBL" id="CAF4238241.1"/>
    </source>
</evidence>
<evidence type="ECO:0000256" key="1">
    <source>
        <dbReference type="SAM" id="MobiDB-lite"/>
    </source>
</evidence>
<feature type="non-terminal residue" evidence="2">
    <location>
        <position position="27"/>
    </location>
</feature>
<feature type="compositionally biased region" description="Basic and acidic residues" evidence="1">
    <location>
        <begin position="17"/>
        <end position="27"/>
    </location>
</feature>
<evidence type="ECO:0000313" key="3">
    <source>
        <dbReference type="Proteomes" id="UP000676336"/>
    </source>
</evidence>
<dbReference type="AlphaFoldDB" id="A0A8S2SLL2"/>
<protein>
    <submittedName>
        <fullName evidence="2">Uncharacterized protein</fullName>
    </submittedName>
</protein>
<name>A0A8S2SLL2_9BILA</name>
<reference evidence="2" key="1">
    <citation type="submission" date="2021-02" db="EMBL/GenBank/DDBJ databases">
        <authorList>
            <person name="Nowell W R."/>
        </authorList>
    </citation>
    <scope>NUCLEOTIDE SEQUENCE</scope>
</reference>
<gene>
    <name evidence="2" type="ORF">SMN809_LOCUS23456</name>
</gene>